<evidence type="ECO:0000313" key="3">
    <source>
        <dbReference type="Proteomes" id="UP000307173"/>
    </source>
</evidence>
<comment type="caution">
    <text evidence="2">The sequence shown here is derived from an EMBL/GenBank/DDBJ whole genome shotgun (WGS) entry which is preliminary data.</text>
</comment>
<evidence type="ECO:0000313" key="2">
    <source>
        <dbReference type="EMBL" id="TID13586.1"/>
    </source>
</evidence>
<evidence type="ECO:0000256" key="1">
    <source>
        <dbReference type="SAM" id="Phobius"/>
    </source>
</evidence>
<feature type="transmembrane region" description="Helical" evidence="1">
    <location>
        <begin position="53"/>
        <end position="72"/>
    </location>
</feature>
<keyword evidence="1" id="KW-0472">Membrane</keyword>
<reference evidence="2 3" key="1">
    <citation type="journal article" date="2019" name="Front. Genet.">
        <title>Whole-Genome Sequencing of the Opportunistic Yeast Pathogen Candida inconspicua Uncovers Its Hybrid Origin.</title>
        <authorList>
            <person name="Mixao V."/>
            <person name="Hansen A.P."/>
            <person name="Saus E."/>
            <person name="Boekhout T."/>
            <person name="Lass-Florl C."/>
            <person name="Gabaldon T."/>
        </authorList>
    </citation>
    <scope>NUCLEOTIDE SEQUENCE [LARGE SCALE GENOMIC DNA]</scope>
    <source>
        <strain evidence="2 3">CBS 180</strain>
    </source>
</reference>
<protein>
    <submittedName>
        <fullName evidence="2">Uncharacterized protein</fullName>
    </submittedName>
</protein>
<keyword evidence="1" id="KW-1133">Transmembrane helix</keyword>
<accession>A0A4T0WUW4</accession>
<gene>
    <name evidence="2" type="ORF">CANINC_004848</name>
</gene>
<keyword evidence="1" id="KW-0812">Transmembrane</keyword>
<dbReference type="OrthoDB" id="4041975at2759"/>
<proteinExistence type="predicted"/>
<dbReference type="AlphaFoldDB" id="A0A4T0WUW4"/>
<sequence>MNAIQDLIRTVEDVLLQSKLMVFLMAINFKYIVKPLTKYEFTSHLVAYPQSRFITIGLVYLGLLLAIYELGLNLGVKLGLWKNPAHEVFKEIPVHCAHVYVSINMIKEEDSKIKSGKPKYLLKYPIVYHFEFSPEEYAHEEYGTDLKFLKSKVYDWFSSSEVFLHNKDSIKKDLSINDLKFYNKKREILVGDDEYLCDLGIATGETIFCLIYY</sequence>
<name>A0A4T0WUW4_9ASCO</name>
<keyword evidence="3" id="KW-1185">Reference proteome</keyword>
<dbReference type="Proteomes" id="UP000307173">
    <property type="component" value="Unassembled WGS sequence"/>
</dbReference>
<organism evidence="2 3">
    <name type="scientific">Pichia inconspicua</name>
    <dbReference type="NCBI Taxonomy" id="52247"/>
    <lineage>
        <taxon>Eukaryota</taxon>
        <taxon>Fungi</taxon>
        <taxon>Dikarya</taxon>
        <taxon>Ascomycota</taxon>
        <taxon>Saccharomycotina</taxon>
        <taxon>Pichiomycetes</taxon>
        <taxon>Pichiales</taxon>
        <taxon>Pichiaceae</taxon>
        <taxon>Pichia</taxon>
    </lineage>
</organism>
<dbReference type="EMBL" id="SELW01000676">
    <property type="protein sequence ID" value="TID13586.1"/>
    <property type="molecule type" value="Genomic_DNA"/>
</dbReference>